<comment type="similarity">
    <text evidence="1">Belongs to the glycosyl hydrolase 10 (cellulase F) family.</text>
</comment>
<accession>A0AAV1DDH2</accession>
<dbReference type="Gene3D" id="3.20.20.80">
    <property type="entry name" value="Glycosidases"/>
    <property type="match status" value="1"/>
</dbReference>
<dbReference type="GO" id="GO:0031176">
    <property type="term" value="F:endo-1,4-beta-xylanase activity"/>
    <property type="evidence" value="ECO:0007669"/>
    <property type="project" value="UniProtKB-ARBA"/>
</dbReference>
<protein>
    <submittedName>
        <fullName evidence="8">OLC1v1003463C1</fullName>
    </submittedName>
</protein>
<dbReference type="PANTHER" id="PTHR31490">
    <property type="entry name" value="GLYCOSYL HYDROLASE"/>
    <property type="match status" value="1"/>
</dbReference>
<dbReference type="InterPro" id="IPR044846">
    <property type="entry name" value="GH10"/>
</dbReference>
<evidence type="ECO:0000256" key="6">
    <source>
        <dbReference type="SAM" id="Phobius"/>
    </source>
</evidence>
<keyword evidence="6" id="KW-0472">Membrane</keyword>
<dbReference type="SUPFAM" id="SSF51445">
    <property type="entry name" value="(Trans)glycosidases"/>
    <property type="match status" value="1"/>
</dbReference>
<dbReference type="InterPro" id="IPR001000">
    <property type="entry name" value="GH10_dom"/>
</dbReference>
<feature type="domain" description="GH10" evidence="7">
    <location>
        <begin position="322"/>
        <end position="616"/>
    </location>
</feature>
<keyword evidence="2" id="KW-0378">Hydrolase</keyword>
<evidence type="ECO:0000256" key="3">
    <source>
        <dbReference type="ARBA" id="ARBA00023277"/>
    </source>
</evidence>
<gene>
    <name evidence="8" type="ORF">OLC1_LOCUS13601</name>
</gene>
<dbReference type="PRINTS" id="PR00134">
    <property type="entry name" value="GLHYDRLASE10"/>
</dbReference>
<evidence type="ECO:0000313" key="8">
    <source>
        <dbReference type="EMBL" id="CAI9104727.1"/>
    </source>
</evidence>
<dbReference type="AlphaFoldDB" id="A0AAV1DDH2"/>
<evidence type="ECO:0000313" key="9">
    <source>
        <dbReference type="Proteomes" id="UP001161247"/>
    </source>
</evidence>
<keyword evidence="6" id="KW-0812">Transmembrane</keyword>
<evidence type="ECO:0000256" key="2">
    <source>
        <dbReference type="ARBA" id="ARBA00022801"/>
    </source>
</evidence>
<organism evidence="8 9">
    <name type="scientific">Oldenlandia corymbosa var. corymbosa</name>
    <dbReference type="NCBI Taxonomy" id="529605"/>
    <lineage>
        <taxon>Eukaryota</taxon>
        <taxon>Viridiplantae</taxon>
        <taxon>Streptophyta</taxon>
        <taxon>Embryophyta</taxon>
        <taxon>Tracheophyta</taxon>
        <taxon>Spermatophyta</taxon>
        <taxon>Magnoliopsida</taxon>
        <taxon>eudicotyledons</taxon>
        <taxon>Gunneridae</taxon>
        <taxon>Pentapetalae</taxon>
        <taxon>asterids</taxon>
        <taxon>lamiids</taxon>
        <taxon>Gentianales</taxon>
        <taxon>Rubiaceae</taxon>
        <taxon>Rubioideae</taxon>
        <taxon>Spermacoceae</taxon>
        <taxon>Hedyotis-Oldenlandia complex</taxon>
        <taxon>Oldenlandia</taxon>
    </lineage>
</organism>
<proteinExistence type="inferred from homology"/>
<evidence type="ECO:0000256" key="1">
    <source>
        <dbReference type="ARBA" id="ARBA00007495"/>
    </source>
</evidence>
<dbReference type="InterPro" id="IPR017853">
    <property type="entry name" value="GH"/>
</dbReference>
<feature type="region of interest" description="Disordered" evidence="5">
    <location>
        <begin position="103"/>
        <end position="124"/>
    </location>
</feature>
<dbReference type="Pfam" id="PF00331">
    <property type="entry name" value="Glyco_hydro_10"/>
    <property type="match status" value="1"/>
</dbReference>
<dbReference type="PANTHER" id="PTHR31490:SF83">
    <property type="entry name" value="EXOGLUCANASE_XYLANASE-LIKE ISOFORM X1"/>
    <property type="match status" value="1"/>
</dbReference>
<dbReference type="Proteomes" id="UP001161247">
    <property type="component" value="Chromosome 4"/>
</dbReference>
<dbReference type="GO" id="GO:0000272">
    <property type="term" value="P:polysaccharide catabolic process"/>
    <property type="evidence" value="ECO:0007669"/>
    <property type="project" value="UniProtKB-KW"/>
</dbReference>
<feature type="transmembrane region" description="Helical" evidence="6">
    <location>
        <begin position="193"/>
        <end position="213"/>
    </location>
</feature>
<keyword evidence="6" id="KW-1133">Transmembrane helix</keyword>
<reference evidence="8" key="1">
    <citation type="submission" date="2023-03" db="EMBL/GenBank/DDBJ databases">
        <authorList>
            <person name="Julca I."/>
        </authorList>
    </citation>
    <scope>NUCLEOTIDE SEQUENCE</scope>
</reference>
<dbReference type="EMBL" id="OX459121">
    <property type="protein sequence ID" value="CAI9104727.1"/>
    <property type="molecule type" value="Genomic_DNA"/>
</dbReference>
<keyword evidence="4" id="KW-0624">Polysaccharide degradation</keyword>
<evidence type="ECO:0000256" key="4">
    <source>
        <dbReference type="ARBA" id="ARBA00023326"/>
    </source>
</evidence>
<keyword evidence="3" id="KW-0119">Carbohydrate metabolism</keyword>
<dbReference type="SMART" id="SM00633">
    <property type="entry name" value="Glyco_10"/>
    <property type="match status" value="1"/>
</dbReference>
<dbReference type="PROSITE" id="PS51760">
    <property type="entry name" value="GH10_2"/>
    <property type="match status" value="1"/>
</dbReference>
<name>A0AAV1DDH2_OLDCO</name>
<evidence type="ECO:0000256" key="5">
    <source>
        <dbReference type="SAM" id="MobiDB-lite"/>
    </source>
</evidence>
<evidence type="ECO:0000259" key="7">
    <source>
        <dbReference type="PROSITE" id="PS51760"/>
    </source>
</evidence>
<sequence length="674" mass="76360">MLLPTEIDELQKSEFIDLGSILFIRGLTDSIMGRHLADTTLARKLFQNSIFMSTSLSSNVSMMMFILKVQTSGSVCLNSKTGYPTQRCFMCCTDSYNPDMRLIANPDKRSRESDGPPYDSSAHTECKLNPDKPLYYHGGILMDQEVQYAWVQGPKGNPVYSPTLAVLNLLPDTYYCFSSYDPVKFLLTLRVSICLFLFSFMLICNFWALTAWIKTNYTGISLIKAGLITETDAINCTGTVLAQSGCWSFLKGGFLLNSPSNSSLLYFQNSEGKNINVEIASPALQPFSKEQWRLNQKYKINKERKREVIIHISNTNGVKLEGADVTVTQESSDFPFGSAISANIIGNLPYQKWFTERFNAAVFENELKWYATEPTEGQINYTIADRMLEYIRSHQILARGHNIFWEDPRYTPPWVVNLTSSQLRSAVNSRIKSLMERYKEQFVHWDVSNELLHFDFYEQKLGPNASLEFFKTAHESDPLATLFLNDYNVVETCDDNSTVDAFVMKVKELRRGGVTMDGIGLEGHFHVPNLPMMRAVLDKLATLGLPIWLTEVDISRSLGQQKQALYLEEVLREGFSHPAVRGIMLWSALDPNGCYQMCLTDDKFNNLPAGDVVDKLLKEWQTGTINGQTDEQGSFIFQGFLGEYKVSARYGDKVVNSTFSLNKGDETRHFSIQL</sequence>
<keyword evidence="9" id="KW-1185">Reference proteome</keyword>